<dbReference type="EC" id="6.1.1.9" evidence="12"/>
<dbReference type="SUPFAM" id="SSF52374">
    <property type="entry name" value="Nucleotidylyl transferase"/>
    <property type="match status" value="1"/>
</dbReference>
<evidence type="ECO:0000256" key="2">
    <source>
        <dbReference type="ARBA" id="ARBA00011245"/>
    </source>
</evidence>
<evidence type="ECO:0000256" key="12">
    <source>
        <dbReference type="HAMAP-Rule" id="MF_02004"/>
    </source>
</evidence>
<dbReference type="InterPro" id="IPR019499">
    <property type="entry name" value="Val-tRNA_synth_tRNA-bd"/>
</dbReference>
<dbReference type="GO" id="GO:0004832">
    <property type="term" value="F:valine-tRNA ligase activity"/>
    <property type="evidence" value="ECO:0007669"/>
    <property type="project" value="UniProtKB-UniRule"/>
</dbReference>
<keyword evidence="9 12" id="KW-0030">Aminoacyl-tRNA synthetase</keyword>
<feature type="short sequence motif" description="'HIGH' region" evidence="12">
    <location>
        <begin position="44"/>
        <end position="54"/>
    </location>
</feature>
<dbReference type="InterPro" id="IPR009080">
    <property type="entry name" value="tRNAsynth_Ia_anticodon-bd"/>
</dbReference>
<dbReference type="Gene3D" id="3.40.50.620">
    <property type="entry name" value="HUPs"/>
    <property type="match status" value="2"/>
</dbReference>
<feature type="binding site" evidence="12">
    <location>
        <position position="543"/>
    </location>
    <ligand>
        <name>ATP</name>
        <dbReference type="ChEBI" id="CHEBI:30616"/>
    </ligand>
</feature>
<evidence type="ECO:0000256" key="8">
    <source>
        <dbReference type="ARBA" id="ARBA00023054"/>
    </source>
</evidence>
<dbReference type="GO" id="GO:0002161">
    <property type="term" value="F:aminoacyl-tRNA deacylase activity"/>
    <property type="evidence" value="ECO:0007669"/>
    <property type="project" value="InterPro"/>
</dbReference>
<dbReference type="EMBL" id="DXHL01000032">
    <property type="protein sequence ID" value="HIW11239.1"/>
    <property type="molecule type" value="Genomic_DNA"/>
</dbReference>
<dbReference type="InterPro" id="IPR001412">
    <property type="entry name" value="aa-tRNA-synth_I_CS"/>
</dbReference>
<dbReference type="PANTHER" id="PTHR11946">
    <property type="entry name" value="VALYL-TRNA SYNTHETASES"/>
    <property type="match status" value="1"/>
</dbReference>
<dbReference type="HAMAP" id="MF_02004">
    <property type="entry name" value="Val_tRNA_synth_type1"/>
    <property type="match status" value="1"/>
</dbReference>
<dbReference type="InterPro" id="IPR010978">
    <property type="entry name" value="tRNA-bd_arm"/>
</dbReference>
<dbReference type="FunFam" id="3.40.50.620:FF:000032">
    <property type="entry name" value="Valine--tRNA ligase"/>
    <property type="match status" value="1"/>
</dbReference>
<dbReference type="Pfam" id="PF10458">
    <property type="entry name" value="Val_tRNA-synt_C"/>
    <property type="match status" value="1"/>
</dbReference>
<dbReference type="GO" id="GO:0005829">
    <property type="term" value="C:cytosol"/>
    <property type="evidence" value="ECO:0007669"/>
    <property type="project" value="TreeGrafter"/>
</dbReference>
<comment type="subunit">
    <text evidence="2 12">Monomer.</text>
</comment>
<evidence type="ECO:0000256" key="3">
    <source>
        <dbReference type="ARBA" id="ARBA00022490"/>
    </source>
</evidence>
<dbReference type="GO" id="GO:0006438">
    <property type="term" value="P:valyl-tRNA aminoacylation"/>
    <property type="evidence" value="ECO:0007669"/>
    <property type="project" value="UniProtKB-UniRule"/>
</dbReference>
<dbReference type="Gene3D" id="2.170.220.10">
    <property type="match status" value="1"/>
</dbReference>
<sequence length="887" mass="100666">MTEIPAKYNPAEKEDKWYQYWLDNGFFHSVPDSREPYTIVIPPPNVTGVLHMGHMLNNTIQDVLVRRARMQGKNACWVPGTDHASIATEAKVVQKLAAEGIKKTDLTREEFLRHAWEWKEKHGGIILEQLKKLGASCDWARTKFTMDERLSEAVIHVFVDLYNKGKIYRGVRMVNWDPAALTAISDEEVIYKEEHGKLYYLRYMVENPDASTPKYAVVATTRPETIMGDTAMCINPNDPKNTWLKGKRVIVPLVGRSIPVIEDDYVDIEFGTGCLKVTPAHDVNDYMLGEKHGLPSIDIFNDNGTLSEAAGLYVGMDRFDVRRQIETDLQEAGLMEKVEAYTNKVGTSERSGAVIEPKLSMQWFLKMDEMAKPALKAVMEDIIRLVPAKFKNTYRYWMENVKDWCVSRQLWWGQQIPAYYIPQSLGGGFVVAESEAEAVQLARAKSGHDELTAADLTRDPDVLDTWFSSWLWPMSVFDGVLDPNNAEIKYYYPTNDLVTAPEILFFWVARMIMAGYEYQGERPFSNVYLTGIVRDNLRRKMSKSLGNSPDPLDLIAKYGADSVRVAMMLCSSAGNDIIWDESLIEQGRNFGNKIWNSFRLIKMWEVNAAAEQPKAARMAVEWFGAKLAATVAEIDEHFASFRISDALMTLYRLFWEDFSGWYLEMVKPAYGQPLDTTTYTATIGYFEQLLQQLHPYMPFITEEIWHYVAERGPKESIMVSRYTSLPVTERSSALVERFELAKEVVSGIRNVRKSKNIAQKEPMELIYAADENYPAEFEAVIVKMGNLSSVSAMAAGAQKPSGAASFIVKTTEYFIPLGEMIDTAAERERLTKELDYTRGFLASVMKKLSNERFVQNAPQQVIANERAKQADAEAKIKALEEQLAALA</sequence>
<dbReference type="PANTHER" id="PTHR11946:SF109">
    <property type="entry name" value="VALINE--TRNA LIGASE"/>
    <property type="match status" value="1"/>
</dbReference>
<proteinExistence type="inferred from homology"/>
<dbReference type="SUPFAM" id="SSF46589">
    <property type="entry name" value="tRNA-binding arm"/>
    <property type="match status" value="1"/>
</dbReference>
<evidence type="ECO:0000259" key="15">
    <source>
        <dbReference type="Pfam" id="PF10458"/>
    </source>
</evidence>
<feature type="domain" description="Aminoacyl-tRNA synthetase class Ia" evidence="13">
    <location>
        <begin position="16"/>
        <end position="579"/>
    </location>
</feature>
<keyword evidence="4 12" id="KW-0436">Ligase</keyword>
<organism evidence="16 17">
    <name type="scientific">Candidatus Rikenella faecigallinarum</name>
    <dbReference type="NCBI Taxonomy" id="2838745"/>
    <lineage>
        <taxon>Bacteria</taxon>
        <taxon>Pseudomonadati</taxon>
        <taxon>Bacteroidota</taxon>
        <taxon>Bacteroidia</taxon>
        <taxon>Bacteroidales</taxon>
        <taxon>Rikenellaceae</taxon>
        <taxon>Rikenella</taxon>
    </lineage>
</organism>
<dbReference type="Gene3D" id="1.10.287.380">
    <property type="entry name" value="Valyl-tRNA synthetase, C-terminal domain"/>
    <property type="match status" value="1"/>
</dbReference>
<evidence type="ECO:0000256" key="9">
    <source>
        <dbReference type="ARBA" id="ARBA00023146"/>
    </source>
</evidence>
<dbReference type="Gene3D" id="1.10.730.10">
    <property type="entry name" value="Isoleucyl-tRNA Synthetase, Domain 1"/>
    <property type="match status" value="1"/>
</dbReference>
<dbReference type="PRINTS" id="PR00986">
    <property type="entry name" value="TRNASYNTHVAL"/>
</dbReference>
<evidence type="ECO:0000256" key="10">
    <source>
        <dbReference type="ARBA" id="ARBA00047552"/>
    </source>
</evidence>
<dbReference type="InterPro" id="IPR002303">
    <property type="entry name" value="Valyl-tRNA_ligase"/>
</dbReference>
<reference evidence="16" key="1">
    <citation type="journal article" date="2021" name="PeerJ">
        <title>Extensive microbial diversity within the chicken gut microbiome revealed by metagenomics and culture.</title>
        <authorList>
            <person name="Gilroy R."/>
            <person name="Ravi A."/>
            <person name="Getino M."/>
            <person name="Pursley I."/>
            <person name="Horton D.L."/>
            <person name="Alikhan N.F."/>
            <person name="Baker D."/>
            <person name="Gharbi K."/>
            <person name="Hall N."/>
            <person name="Watson M."/>
            <person name="Adriaenssens E.M."/>
            <person name="Foster-Nyarko E."/>
            <person name="Jarju S."/>
            <person name="Secka A."/>
            <person name="Antonio M."/>
            <person name="Oren A."/>
            <person name="Chaudhuri R.R."/>
            <person name="La Ragione R."/>
            <person name="Hildebrand F."/>
            <person name="Pallen M.J."/>
        </authorList>
    </citation>
    <scope>NUCLEOTIDE SEQUENCE</scope>
    <source>
        <strain evidence="16">ChiBcec15-1070</strain>
    </source>
</reference>
<dbReference type="InterPro" id="IPR014729">
    <property type="entry name" value="Rossmann-like_a/b/a_fold"/>
</dbReference>
<evidence type="ECO:0000259" key="14">
    <source>
        <dbReference type="Pfam" id="PF08264"/>
    </source>
</evidence>
<feature type="domain" description="Methionyl/Valyl/Leucyl/Isoleucyl-tRNA synthetase anticodon-binding" evidence="14">
    <location>
        <begin position="622"/>
        <end position="765"/>
    </location>
</feature>
<dbReference type="InterPro" id="IPR033705">
    <property type="entry name" value="Anticodon_Ia_Val"/>
</dbReference>
<evidence type="ECO:0000256" key="11">
    <source>
        <dbReference type="ARBA" id="ARBA00060830"/>
    </source>
</evidence>
<dbReference type="FunFam" id="1.10.287.380:FF:000001">
    <property type="entry name" value="Valine--tRNA ligase"/>
    <property type="match status" value="1"/>
</dbReference>
<dbReference type="CDD" id="cd00817">
    <property type="entry name" value="ValRS_core"/>
    <property type="match status" value="1"/>
</dbReference>
<feature type="domain" description="Valyl-tRNA synthetase tRNA-binding arm" evidence="15">
    <location>
        <begin position="822"/>
        <end position="886"/>
    </location>
</feature>
<dbReference type="NCBIfam" id="NF004349">
    <property type="entry name" value="PRK05729.1"/>
    <property type="match status" value="1"/>
</dbReference>
<dbReference type="Pfam" id="PF08264">
    <property type="entry name" value="Anticodon_1"/>
    <property type="match status" value="1"/>
</dbReference>
<evidence type="ECO:0000256" key="7">
    <source>
        <dbReference type="ARBA" id="ARBA00022917"/>
    </source>
</evidence>
<protein>
    <recommendedName>
        <fullName evidence="12">Valine--tRNA ligase</fullName>
        <ecNumber evidence="12">6.1.1.9</ecNumber>
    </recommendedName>
    <alternativeName>
        <fullName evidence="12">Valyl-tRNA synthetase</fullName>
        <shortName evidence="12">ValRS</shortName>
    </alternativeName>
</protein>
<dbReference type="CDD" id="cd07962">
    <property type="entry name" value="Anticodon_Ia_Val"/>
    <property type="match status" value="1"/>
</dbReference>
<reference evidence="16" key="2">
    <citation type="submission" date="2021-04" db="EMBL/GenBank/DDBJ databases">
        <authorList>
            <person name="Gilroy R."/>
        </authorList>
    </citation>
    <scope>NUCLEOTIDE SEQUENCE</scope>
    <source>
        <strain evidence="16">ChiBcec15-1070</strain>
    </source>
</reference>
<comment type="function">
    <text evidence="12">Catalyzes the attachment of valine to tRNA(Val). As ValRS can inadvertently accommodate and process structurally similar amino acids such as threonine, to avoid such errors, it has a 'posttransfer' editing activity that hydrolyzes mischarged Thr-tRNA(Val) in a tRNA-dependent manner.</text>
</comment>
<name>A0A9D1TZG4_9BACT</name>
<keyword evidence="8 12" id="KW-0175">Coiled coil</keyword>
<comment type="catalytic activity">
    <reaction evidence="10 12">
        <text>tRNA(Val) + L-valine + ATP = L-valyl-tRNA(Val) + AMP + diphosphate</text>
        <dbReference type="Rhea" id="RHEA:10704"/>
        <dbReference type="Rhea" id="RHEA-COMP:9672"/>
        <dbReference type="Rhea" id="RHEA-COMP:9708"/>
        <dbReference type="ChEBI" id="CHEBI:30616"/>
        <dbReference type="ChEBI" id="CHEBI:33019"/>
        <dbReference type="ChEBI" id="CHEBI:57762"/>
        <dbReference type="ChEBI" id="CHEBI:78442"/>
        <dbReference type="ChEBI" id="CHEBI:78537"/>
        <dbReference type="ChEBI" id="CHEBI:456215"/>
        <dbReference type="EC" id="6.1.1.9"/>
    </reaction>
</comment>
<dbReference type="InterPro" id="IPR013155">
    <property type="entry name" value="M/V/L/I-tRNA-synth_anticd-bd"/>
</dbReference>
<evidence type="ECO:0000256" key="1">
    <source>
        <dbReference type="ARBA" id="ARBA00004496"/>
    </source>
</evidence>
<dbReference type="PROSITE" id="PS00178">
    <property type="entry name" value="AA_TRNA_LIGASE_I"/>
    <property type="match status" value="1"/>
</dbReference>
<keyword evidence="3 12" id="KW-0963">Cytoplasm</keyword>
<evidence type="ECO:0000256" key="6">
    <source>
        <dbReference type="ARBA" id="ARBA00022840"/>
    </source>
</evidence>
<dbReference type="SUPFAM" id="SSF47323">
    <property type="entry name" value="Anticodon-binding domain of a subclass of class I aminoacyl-tRNA synthetases"/>
    <property type="match status" value="1"/>
</dbReference>
<keyword evidence="5 12" id="KW-0547">Nucleotide-binding</keyword>
<dbReference type="NCBIfam" id="TIGR00422">
    <property type="entry name" value="valS"/>
    <property type="match status" value="1"/>
</dbReference>
<evidence type="ECO:0000313" key="16">
    <source>
        <dbReference type="EMBL" id="HIW11239.1"/>
    </source>
</evidence>
<evidence type="ECO:0000313" key="17">
    <source>
        <dbReference type="Proteomes" id="UP000823926"/>
    </source>
</evidence>
<comment type="caution">
    <text evidence="16">The sequence shown here is derived from an EMBL/GenBank/DDBJ whole genome shotgun (WGS) entry which is preliminary data.</text>
</comment>
<dbReference type="Pfam" id="PF00133">
    <property type="entry name" value="tRNA-synt_1"/>
    <property type="match status" value="1"/>
</dbReference>
<evidence type="ECO:0000256" key="4">
    <source>
        <dbReference type="ARBA" id="ARBA00022598"/>
    </source>
</evidence>
<dbReference type="FunFam" id="3.90.740.10:FF:000015">
    <property type="entry name" value="Valine--tRNA ligase"/>
    <property type="match status" value="1"/>
</dbReference>
<comment type="similarity">
    <text evidence="11 12">Belongs to the class-I aminoacyl-tRNA synthetase family. ValS type 1 subfamily.</text>
</comment>
<evidence type="ECO:0000259" key="13">
    <source>
        <dbReference type="Pfam" id="PF00133"/>
    </source>
</evidence>
<accession>A0A9D1TZG4</accession>
<dbReference type="AlphaFoldDB" id="A0A9D1TZG4"/>
<comment type="domain">
    <text evidence="12">The C-terminal coiled-coil domain is crucial for aminoacylation activity.</text>
</comment>
<dbReference type="InterPro" id="IPR002300">
    <property type="entry name" value="aa-tRNA-synth_Ia"/>
</dbReference>
<dbReference type="Gene3D" id="3.90.740.10">
    <property type="entry name" value="Valyl/Leucyl/Isoleucyl-tRNA synthetase, editing domain"/>
    <property type="match status" value="1"/>
</dbReference>
<dbReference type="Proteomes" id="UP000823926">
    <property type="component" value="Unassembled WGS sequence"/>
</dbReference>
<keyword evidence="7 12" id="KW-0648">Protein biosynthesis</keyword>
<keyword evidence="6 12" id="KW-0067">ATP-binding</keyword>
<dbReference type="InterPro" id="IPR037118">
    <property type="entry name" value="Val-tRNA_synth_C_sf"/>
</dbReference>
<comment type="subcellular location">
    <subcellularLocation>
        <location evidence="1 12">Cytoplasm</location>
    </subcellularLocation>
</comment>
<gene>
    <name evidence="12" type="primary">valS</name>
    <name evidence="16" type="ORF">H9888_07070</name>
</gene>
<dbReference type="InterPro" id="IPR009008">
    <property type="entry name" value="Val/Leu/Ile-tRNA-synth_edit"/>
</dbReference>
<evidence type="ECO:0000256" key="5">
    <source>
        <dbReference type="ARBA" id="ARBA00022741"/>
    </source>
</evidence>
<feature type="short sequence motif" description="'KMSKS' region" evidence="12">
    <location>
        <begin position="540"/>
        <end position="544"/>
    </location>
</feature>
<dbReference type="SUPFAM" id="SSF50677">
    <property type="entry name" value="ValRS/IleRS/LeuRS editing domain"/>
    <property type="match status" value="1"/>
</dbReference>
<dbReference type="GO" id="GO:0005524">
    <property type="term" value="F:ATP binding"/>
    <property type="evidence" value="ECO:0007669"/>
    <property type="project" value="UniProtKB-UniRule"/>
</dbReference>
<comment type="domain">
    <text evidence="12">ValRS has two distinct active sites: one for aminoacylation and one for editing. The misactivated threonine is translocated from the active site to the editing site.</text>
</comment>